<dbReference type="Proteomes" id="UP001497680">
    <property type="component" value="Unassembled WGS sequence"/>
</dbReference>
<sequence>MAGRSVSPGAALLRSSRMFSMPAPIPAPPSDYSSATKHYSPTATINYPTHLTVTTTSSSRINGDWGFKRPFPLKTTTNTTYPLIRVRQVDSTEHVTDFQSASDHTITLQKYQELNLPISVPPPAGSRNLTSVFEESGDVTALNAEQKAELSNKRWKFTGPWLAGMTDGDFNRFIEKEVRGKRSEFRAFLRENLAAEMTADQAQKARESGEFGESAEPPTVSARDITDEDFMVYLRELRQDRMALYALVGRFLDLAPVDLNTSLRFLGNLAPNQPRDIERASPYGATGPPITHPSAGLSYLRTRNFQENHAIYGPQKHHPPVKARILKPIHFATGSFRPSIGIAGFVAGPPIDDTMFNSLKGKYPSKFTKALHDIELEERGGSKLYVQPTMATVDSSGRIRIQIDEANSQSEVVQKEMVGEASVFDQVLKEMKTPETPRKERSPGFSLPMGNRRHGQRRDGNARNYGL</sequence>
<evidence type="ECO:0000313" key="1">
    <source>
        <dbReference type="EMBL" id="KAI6087945.1"/>
    </source>
</evidence>
<proteinExistence type="predicted"/>
<keyword evidence="1" id="KW-0687">Ribonucleoprotein</keyword>
<protein>
    <submittedName>
        <fullName evidence="1">Mitochondrial ribosomal protein MRP51</fullName>
    </submittedName>
</protein>
<accession>A0ACC0D5G0</accession>
<dbReference type="EMBL" id="MU394304">
    <property type="protein sequence ID" value="KAI6087945.1"/>
    <property type="molecule type" value="Genomic_DNA"/>
</dbReference>
<name>A0ACC0D5G0_9PEZI</name>
<keyword evidence="1" id="KW-0689">Ribosomal protein</keyword>
<reference evidence="1 2" key="1">
    <citation type="journal article" date="2022" name="New Phytol.">
        <title>Ecological generalism drives hyperdiversity of secondary metabolite gene clusters in xylarialean endophytes.</title>
        <authorList>
            <person name="Franco M.E.E."/>
            <person name="Wisecaver J.H."/>
            <person name="Arnold A.E."/>
            <person name="Ju Y.M."/>
            <person name="Slot J.C."/>
            <person name="Ahrendt S."/>
            <person name="Moore L.P."/>
            <person name="Eastman K.E."/>
            <person name="Scott K."/>
            <person name="Konkel Z."/>
            <person name="Mondo S.J."/>
            <person name="Kuo A."/>
            <person name="Hayes R.D."/>
            <person name="Haridas S."/>
            <person name="Andreopoulos B."/>
            <person name="Riley R."/>
            <person name="LaButti K."/>
            <person name="Pangilinan J."/>
            <person name="Lipzen A."/>
            <person name="Amirebrahimi M."/>
            <person name="Yan J."/>
            <person name="Adam C."/>
            <person name="Keymanesh K."/>
            <person name="Ng V."/>
            <person name="Louie K."/>
            <person name="Northen T."/>
            <person name="Drula E."/>
            <person name="Henrissat B."/>
            <person name="Hsieh H.M."/>
            <person name="Youens-Clark K."/>
            <person name="Lutzoni F."/>
            <person name="Miadlikowska J."/>
            <person name="Eastwood D.C."/>
            <person name="Hamelin R.C."/>
            <person name="Grigoriev I.V."/>
            <person name="U'Ren J.M."/>
        </authorList>
    </citation>
    <scope>NUCLEOTIDE SEQUENCE [LARGE SCALE GENOMIC DNA]</scope>
    <source>
        <strain evidence="1 2">ER1909</strain>
    </source>
</reference>
<gene>
    <name evidence="1" type="ORF">F4821DRAFT_234900</name>
</gene>
<organism evidence="1 2">
    <name type="scientific">Hypoxylon rubiginosum</name>
    <dbReference type="NCBI Taxonomy" id="110542"/>
    <lineage>
        <taxon>Eukaryota</taxon>
        <taxon>Fungi</taxon>
        <taxon>Dikarya</taxon>
        <taxon>Ascomycota</taxon>
        <taxon>Pezizomycotina</taxon>
        <taxon>Sordariomycetes</taxon>
        <taxon>Xylariomycetidae</taxon>
        <taxon>Xylariales</taxon>
        <taxon>Hypoxylaceae</taxon>
        <taxon>Hypoxylon</taxon>
    </lineage>
</organism>
<evidence type="ECO:0000313" key="2">
    <source>
        <dbReference type="Proteomes" id="UP001497680"/>
    </source>
</evidence>
<comment type="caution">
    <text evidence="1">The sequence shown here is derived from an EMBL/GenBank/DDBJ whole genome shotgun (WGS) entry which is preliminary data.</text>
</comment>
<keyword evidence="2" id="KW-1185">Reference proteome</keyword>